<organism evidence="2 3">
    <name type="scientific">Mucilaginibacter boryungensis</name>
    <dbReference type="NCBI Taxonomy" id="768480"/>
    <lineage>
        <taxon>Bacteria</taxon>
        <taxon>Pseudomonadati</taxon>
        <taxon>Bacteroidota</taxon>
        <taxon>Sphingobacteriia</taxon>
        <taxon>Sphingobacteriales</taxon>
        <taxon>Sphingobacteriaceae</taxon>
        <taxon>Mucilaginibacter</taxon>
    </lineage>
</organism>
<dbReference type="Pfam" id="PF04519">
    <property type="entry name" value="Bactofilin"/>
    <property type="match status" value="1"/>
</dbReference>
<evidence type="ECO:0000313" key="3">
    <source>
        <dbReference type="Proteomes" id="UP000632774"/>
    </source>
</evidence>
<name>A0ABR9XMW3_9SPHI</name>
<dbReference type="RefSeq" id="WP_194108018.1">
    <property type="nucleotide sequence ID" value="NZ_JADFFM010000002.1"/>
</dbReference>
<gene>
    <name evidence="2" type="ORF">IRJ18_19810</name>
</gene>
<dbReference type="PANTHER" id="PTHR35024:SF4">
    <property type="entry name" value="POLYMER-FORMING CYTOSKELETAL PROTEIN"/>
    <property type="match status" value="1"/>
</dbReference>
<evidence type="ECO:0000256" key="1">
    <source>
        <dbReference type="ARBA" id="ARBA00044755"/>
    </source>
</evidence>
<dbReference type="InterPro" id="IPR007607">
    <property type="entry name" value="BacA/B"/>
</dbReference>
<proteinExistence type="inferred from homology"/>
<dbReference type="PANTHER" id="PTHR35024">
    <property type="entry name" value="HYPOTHETICAL CYTOSOLIC PROTEIN"/>
    <property type="match status" value="1"/>
</dbReference>
<reference evidence="2 3" key="1">
    <citation type="submission" date="2020-10" db="EMBL/GenBank/DDBJ databases">
        <title>Mucilaginibacter mali sp. nov., isolated from rhizosphere soil of apple orchard.</title>
        <authorList>
            <person name="Lee J.-S."/>
            <person name="Kim H.S."/>
            <person name="Kim J.-S."/>
        </authorList>
    </citation>
    <scope>NUCLEOTIDE SEQUENCE [LARGE SCALE GENOMIC DNA]</scope>
    <source>
        <strain evidence="2 3">KCTC 23157</strain>
    </source>
</reference>
<protein>
    <submittedName>
        <fullName evidence="2">Polymer-forming cytoskeletal protein</fullName>
    </submittedName>
</protein>
<dbReference type="Proteomes" id="UP000632774">
    <property type="component" value="Unassembled WGS sequence"/>
</dbReference>
<evidence type="ECO:0000313" key="2">
    <source>
        <dbReference type="EMBL" id="MBE9668626.1"/>
    </source>
</evidence>
<comment type="caution">
    <text evidence="2">The sequence shown here is derived from an EMBL/GenBank/DDBJ whole genome shotgun (WGS) entry which is preliminary data.</text>
</comment>
<comment type="similarity">
    <text evidence="1">Belongs to the bactofilin family.</text>
</comment>
<dbReference type="EMBL" id="JADFFM010000002">
    <property type="protein sequence ID" value="MBE9668626.1"/>
    <property type="molecule type" value="Genomic_DNA"/>
</dbReference>
<keyword evidence="3" id="KW-1185">Reference proteome</keyword>
<accession>A0ABR9XMW3</accession>
<sequence>MALFKKNGSVELDQQTISSIVSEGCVIEGNLNAPAFVRIDGQINGNVTIEQGLILGEKGNIQGNVQTKQMVVYGHIDGDITTDVLEIRSTGKITGKITTARIQVDAGAVYNGSLSMA</sequence>